<dbReference type="EMBL" id="GBRH01283039">
    <property type="protein sequence ID" value="JAD14856.1"/>
    <property type="molecule type" value="Transcribed_RNA"/>
</dbReference>
<dbReference type="AlphaFoldDB" id="A0A0A8XNG2"/>
<proteinExistence type="predicted"/>
<sequence>MWRQIWPSPSTTVTSTMAVGGGDGSLLLLAPLDGGGVIGVSVYLFFTGG</sequence>
<organism evidence="2">
    <name type="scientific">Arundo donax</name>
    <name type="common">Giant reed</name>
    <name type="synonym">Donax arundinaceus</name>
    <dbReference type="NCBI Taxonomy" id="35708"/>
    <lineage>
        <taxon>Eukaryota</taxon>
        <taxon>Viridiplantae</taxon>
        <taxon>Streptophyta</taxon>
        <taxon>Embryophyta</taxon>
        <taxon>Tracheophyta</taxon>
        <taxon>Spermatophyta</taxon>
        <taxon>Magnoliopsida</taxon>
        <taxon>Liliopsida</taxon>
        <taxon>Poales</taxon>
        <taxon>Poaceae</taxon>
        <taxon>PACMAD clade</taxon>
        <taxon>Arundinoideae</taxon>
        <taxon>Arundineae</taxon>
        <taxon>Arundo</taxon>
    </lineage>
</organism>
<evidence type="ECO:0000313" key="2">
    <source>
        <dbReference type="EMBL" id="JAD14856.1"/>
    </source>
</evidence>
<reference evidence="2" key="2">
    <citation type="journal article" date="2015" name="Data Brief">
        <title>Shoot transcriptome of the giant reed, Arundo donax.</title>
        <authorList>
            <person name="Barrero R.A."/>
            <person name="Guerrero F.D."/>
            <person name="Moolhuijzen P."/>
            <person name="Goolsby J.A."/>
            <person name="Tidwell J."/>
            <person name="Bellgard S.E."/>
            <person name="Bellgard M.I."/>
        </authorList>
    </citation>
    <scope>NUCLEOTIDE SEQUENCE</scope>
    <source>
        <tissue evidence="2">Shoot tissue taken approximately 20 cm above the soil surface</tissue>
    </source>
</reference>
<keyword evidence="1" id="KW-0472">Membrane</keyword>
<reference evidence="2" key="1">
    <citation type="submission" date="2014-09" db="EMBL/GenBank/DDBJ databases">
        <authorList>
            <person name="Magalhaes I.L.F."/>
            <person name="Oliveira U."/>
            <person name="Santos F.R."/>
            <person name="Vidigal T.H.D.A."/>
            <person name="Brescovit A.D."/>
            <person name="Santos A.J."/>
        </authorList>
    </citation>
    <scope>NUCLEOTIDE SEQUENCE</scope>
    <source>
        <tissue evidence="2">Shoot tissue taken approximately 20 cm above the soil surface</tissue>
    </source>
</reference>
<evidence type="ECO:0000256" key="1">
    <source>
        <dbReference type="SAM" id="Phobius"/>
    </source>
</evidence>
<name>A0A0A8XNG2_ARUDO</name>
<accession>A0A0A8XNG2</accession>
<keyword evidence="1" id="KW-0812">Transmembrane</keyword>
<feature type="transmembrane region" description="Helical" evidence="1">
    <location>
        <begin position="26"/>
        <end position="46"/>
    </location>
</feature>
<protein>
    <submittedName>
        <fullName evidence="2">Uncharacterized protein</fullName>
    </submittedName>
</protein>
<keyword evidence="1" id="KW-1133">Transmembrane helix</keyword>